<keyword evidence="1" id="KW-0547">Nucleotide-binding</keyword>
<dbReference type="SUPFAM" id="SSF52540">
    <property type="entry name" value="P-loop containing nucleoside triphosphate hydrolases"/>
    <property type="match status" value="1"/>
</dbReference>
<dbReference type="Pfam" id="PF13087">
    <property type="entry name" value="AAA_12"/>
    <property type="match status" value="1"/>
</dbReference>
<keyword evidence="2" id="KW-0378">Hydrolase</keyword>
<dbReference type="PANTHER" id="PTHR43788:SF16">
    <property type="entry name" value="HELICASE WITH ZINC FINGER 2"/>
    <property type="match status" value="1"/>
</dbReference>
<dbReference type="InterPro" id="IPR041679">
    <property type="entry name" value="DNA2/NAM7-like_C"/>
</dbReference>
<keyword evidence="3" id="KW-0347">Helicase</keyword>
<accession>A0A8R1E4B7</accession>
<reference evidence="8" key="1">
    <citation type="submission" date="2010-08" db="EMBL/GenBank/DDBJ databases">
        <authorList>
            <consortium name="Caenorhabditis japonica Sequencing Consortium"/>
            <person name="Wilson R.K."/>
        </authorList>
    </citation>
    <scope>NUCLEOTIDE SEQUENCE [LARGE SCALE GENOMIC DNA]</scope>
    <source>
        <strain evidence="8">DF5081</strain>
    </source>
</reference>
<evidence type="ECO:0000313" key="7">
    <source>
        <dbReference type="EnsemblMetazoa" id="CJA20507a.1"/>
    </source>
</evidence>
<dbReference type="InterPro" id="IPR050534">
    <property type="entry name" value="Coronavir_polyprotein_1ab"/>
</dbReference>
<dbReference type="PANTHER" id="PTHR43788">
    <property type="entry name" value="DNA2/NAM7 HELICASE FAMILY MEMBER"/>
    <property type="match status" value="1"/>
</dbReference>
<evidence type="ECO:0000256" key="1">
    <source>
        <dbReference type="ARBA" id="ARBA00022741"/>
    </source>
</evidence>
<proteinExistence type="predicted"/>
<organism evidence="7 8">
    <name type="scientific">Caenorhabditis japonica</name>
    <dbReference type="NCBI Taxonomy" id="281687"/>
    <lineage>
        <taxon>Eukaryota</taxon>
        <taxon>Metazoa</taxon>
        <taxon>Ecdysozoa</taxon>
        <taxon>Nematoda</taxon>
        <taxon>Chromadorea</taxon>
        <taxon>Rhabditida</taxon>
        <taxon>Rhabditina</taxon>
        <taxon>Rhabditomorpha</taxon>
        <taxon>Rhabditoidea</taxon>
        <taxon>Rhabditidae</taxon>
        <taxon>Peloderinae</taxon>
        <taxon>Caenorhabditis</taxon>
    </lineage>
</organism>
<evidence type="ECO:0000256" key="2">
    <source>
        <dbReference type="ARBA" id="ARBA00022801"/>
    </source>
</evidence>
<dbReference type="InterPro" id="IPR027417">
    <property type="entry name" value="P-loop_NTPase"/>
</dbReference>
<evidence type="ECO:0000313" key="8">
    <source>
        <dbReference type="Proteomes" id="UP000005237"/>
    </source>
</evidence>
<dbReference type="EnsemblMetazoa" id="CJA20507a.1">
    <property type="protein sequence ID" value="CJA20507a.1"/>
    <property type="gene ID" value="WBGene00176079"/>
</dbReference>
<evidence type="ECO:0000256" key="3">
    <source>
        <dbReference type="ARBA" id="ARBA00022806"/>
    </source>
</evidence>
<dbReference type="GO" id="GO:0005524">
    <property type="term" value="F:ATP binding"/>
    <property type="evidence" value="ECO:0007669"/>
    <property type="project" value="UniProtKB-KW"/>
</dbReference>
<sequence>MDLIYAVIVKNVGAYLIATPVVREYCADDRGDLFTLIVNEYSYDCLTEAYTKISGLHIGDVIAVRSLFRRQSLTAAQWTPRPLTSETATQSFFVVETFAVWKRHETSPQPVEEVSTLRQGRKIPLIVFGITSLVYVKPPMLRRQGPGMLFAKVFVPEVQPGLVLRRIQPGAPKAEVLHRTAAVACQWQLGPTLLEFAAGHPDVIRDLNVSPMSFAYGLEPPVATHAQAYAATFGVYALVALQTKRSDVRYYHADIEQVETVPERGTYVWFIIHTEQQTTHSKLWKKGTPLSVELPGGECLRMTITVAEQEPRQMRLGARLQSPTIDLSTIESVVLRQKPTARGDMARLAPRINNIPAVSVENNAMRTLSVISGAGALPALEPFPVNNGNLTLEEYTLSEKQARIIGTLSFNDFTALAVNCGPGTGKTTTLVLSVLSRMENTSTISLMTAMSNSAVTAAVTRLRDVDKTRKCRAVRLISNQNRETVENEHRTPLDFPVLWPNFMHSQVRHFDQHHEPLNQDMVDATIYLCRFGMLICKSLRRADLRNAAKDSPVKDLLPLFFDMYRPHFILGTCASVRSSFGQPGMDRFTDQVELVLLDEASQLPRFAFTAICHTFPKSRPVLIGDVNQLPPFEDPDIPARSSRYAVGNVLRDASAFGRCPMLPLLRVHRCPKAITELLSGIFYEGELTSASPTEDYESVLRAVNLPHAHPVVVMHHKHSHRREDTSLVNEQEVKDAIKYAEGIRSVRRDCSIAILGFYKGSVDYAARRTPRDVSVLTVDSSQGQESSSSWITRRQLFTPISPHFVTRNGHGRRSSHLVSIVDTVNQWRRHSNALRSLTIARGRHTHLDTRQSTHSLIGLSPLAAADSLRTAADHRSTVCHSAPPRSHSQRPTNQDAPADQSAHAGNLPEEPRPLSRLYKAKISLIQSVVSDP</sequence>
<keyword evidence="4" id="KW-0067">ATP-binding</keyword>
<dbReference type="Proteomes" id="UP000005237">
    <property type="component" value="Unassembled WGS sequence"/>
</dbReference>
<protein>
    <submittedName>
        <fullName evidence="7">AAA_12 domain-containing protein</fullName>
    </submittedName>
</protein>
<keyword evidence="8" id="KW-1185">Reference proteome</keyword>
<reference evidence="7" key="2">
    <citation type="submission" date="2022-06" db="UniProtKB">
        <authorList>
            <consortium name="EnsemblMetazoa"/>
        </authorList>
    </citation>
    <scope>IDENTIFICATION</scope>
    <source>
        <strain evidence="7">DF5081</strain>
    </source>
</reference>
<evidence type="ECO:0000256" key="4">
    <source>
        <dbReference type="ARBA" id="ARBA00022840"/>
    </source>
</evidence>
<dbReference type="Pfam" id="PF13245">
    <property type="entry name" value="AAA_19"/>
    <property type="match status" value="1"/>
</dbReference>
<evidence type="ECO:0000256" key="5">
    <source>
        <dbReference type="SAM" id="MobiDB-lite"/>
    </source>
</evidence>
<dbReference type="GO" id="GO:0016787">
    <property type="term" value="F:hydrolase activity"/>
    <property type="evidence" value="ECO:0007669"/>
    <property type="project" value="UniProtKB-KW"/>
</dbReference>
<dbReference type="GO" id="GO:0043139">
    <property type="term" value="F:5'-3' DNA helicase activity"/>
    <property type="evidence" value="ECO:0007669"/>
    <property type="project" value="TreeGrafter"/>
</dbReference>
<name>A0A8R1E4B7_CAEJA</name>
<evidence type="ECO:0000259" key="6">
    <source>
        <dbReference type="Pfam" id="PF13087"/>
    </source>
</evidence>
<feature type="domain" description="DNA2/NAM7 helicase-like C-terminal" evidence="6">
    <location>
        <begin position="667"/>
        <end position="786"/>
    </location>
</feature>
<dbReference type="Gene3D" id="3.40.50.300">
    <property type="entry name" value="P-loop containing nucleotide triphosphate hydrolases"/>
    <property type="match status" value="2"/>
</dbReference>
<feature type="region of interest" description="Disordered" evidence="5">
    <location>
        <begin position="871"/>
        <end position="915"/>
    </location>
</feature>